<dbReference type="RefSeq" id="WP_171375810.1">
    <property type="nucleotide sequence ID" value="NZ_JABFCN010000002.1"/>
</dbReference>
<dbReference type="SUPFAM" id="SSF53850">
    <property type="entry name" value="Periplasmic binding protein-like II"/>
    <property type="match status" value="1"/>
</dbReference>
<evidence type="ECO:0000256" key="2">
    <source>
        <dbReference type="ARBA" id="ARBA00023015"/>
    </source>
</evidence>
<accession>A0A7Y3WCI6</accession>
<evidence type="ECO:0000313" key="9">
    <source>
        <dbReference type="EMBL" id="NNU35173.1"/>
    </source>
</evidence>
<comment type="similarity">
    <text evidence="1">Belongs to the LysR transcriptional regulatory family.</text>
</comment>
<dbReference type="EMBL" id="JABFCN010000002">
    <property type="protein sequence ID" value="NNU35173.1"/>
    <property type="molecule type" value="Genomic_DNA"/>
</dbReference>
<dbReference type="InterPro" id="IPR036390">
    <property type="entry name" value="WH_DNA-bd_sf"/>
</dbReference>
<evidence type="ECO:0000256" key="1">
    <source>
        <dbReference type="ARBA" id="ARBA00009437"/>
    </source>
</evidence>
<dbReference type="SUPFAM" id="SSF46785">
    <property type="entry name" value="Winged helix' DNA-binding domain"/>
    <property type="match status" value="1"/>
</dbReference>
<feature type="domain" description="HTH lysR-type" evidence="8">
    <location>
        <begin position="1"/>
        <end position="58"/>
    </location>
</feature>
<dbReference type="Pfam" id="PF03466">
    <property type="entry name" value="LysR_substrate"/>
    <property type="match status" value="1"/>
</dbReference>
<dbReference type="Gene3D" id="1.10.10.10">
    <property type="entry name" value="Winged helix-like DNA-binding domain superfamily/Winged helix DNA-binding domain"/>
    <property type="match status" value="1"/>
</dbReference>
<proteinExistence type="inferred from homology"/>
<dbReference type="InterPro" id="IPR036388">
    <property type="entry name" value="WH-like_DNA-bd_sf"/>
</dbReference>
<evidence type="ECO:0000256" key="6">
    <source>
        <dbReference type="ARBA" id="ARBA00067332"/>
    </source>
</evidence>
<dbReference type="FunFam" id="1.10.10.10:FF:000001">
    <property type="entry name" value="LysR family transcriptional regulator"/>
    <property type="match status" value="1"/>
</dbReference>
<evidence type="ECO:0000256" key="3">
    <source>
        <dbReference type="ARBA" id="ARBA00023125"/>
    </source>
</evidence>
<keyword evidence="3" id="KW-0238">DNA-binding</keyword>
<dbReference type="PROSITE" id="PS50931">
    <property type="entry name" value="HTH_LYSR"/>
    <property type="match status" value="1"/>
</dbReference>
<dbReference type="InterPro" id="IPR000847">
    <property type="entry name" value="LysR_HTH_N"/>
</dbReference>
<keyword evidence="10" id="KW-1185">Reference proteome</keyword>
<dbReference type="GO" id="GO:0003700">
    <property type="term" value="F:DNA-binding transcription factor activity"/>
    <property type="evidence" value="ECO:0007669"/>
    <property type="project" value="InterPro"/>
</dbReference>
<evidence type="ECO:0000259" key="8">
    <source>
        <dbReference type="PROSITE" id="PS50931"/>
    </source>
</evidence>
<dbReference type="InterPro" id="IPR058163">
    <property type="entry name" value="LysR-type_TF_proteobact-type"/>
</dbReference>
<dbReference type="GO" id="GO:0003677">
    <property type="term" value="F:DNA binding"/>
    <property type="evidence" value="ECO:0007669"/>
    <property type="project" value="UniProtKB-KW"/>
</dbReference>
<evidence type="ECO:0000313" key="10">
    <source>
        <dbReference type="Proteomes" id="UP000519972"/>
    </source>
</evidence>
<keyword evidence="2" id="KW-0805">Transcription regulation</keyword>
<gene>
    <name evidence="9" type="ORF">G9X64_01355</name>
</gene>
<comment type="caution">
    <text evidence="9">The sequence shown here is derived from an EMBL/GenBank/DDBJ whole genome shotgun (WGS) entry which is preliminary data.</text>
</comment>
<dbReference type="AlphaFoldDB" id="A0A7Y3WCI6"/>
<organism evidence="9 10">
    <name type="scientific">Rhizobium sophorae</name>
    <dbReference type="NCBI Taxonomy" id="1535242"/>
    <lineage>
        <taxon>Bacteria</taxon>
        <taxon>Pseudomonadati</taxon>
        <taxon>Pseudomonadota</taxon>
        <taxon>Alphaproteobacteria</taxon>
        <taxon>Hyphomicrobiales</taxon>
        <taxon>Rhizobiaceae</taxon>
        <taxon>Rhizobium/Agrobacterium group</taxon>
        <taxon>Rhizobium</taxon>
    </lineage>
</organism>
<sequence length="316" mass="35271">MQLDDIRAFERIASSGSLSDAARRHGIPKSSLSHGLRRLESELGAALFERKGSRLILTDEGHAFLNHAQDVVRACQRAEDAVRTTRLGSVVKLRIGTTDELGTNLMAPMCLQYIRRNGDVSFDLAVLNKVDLFHRDASLDCIIFAGPPPEEEAKNLIHRRIARYVSGLYASPTYLRENGTPANIDELRRHPLVENRAAGGTGAWSIASEHERVVIHPSGRTSTNDNWLAKLSVIQGMGIGFFPEWFAIEEVRAGILVPVLPEWSSDAISVGIYYHAHRFSNPQIKAFVTFLATQFHGFYRFPYREEDFDMGGIKLA</sequence>
<dbReference type="PANTHER" id="PTHR30537:SF5">
    <property type="entry name" value="HTH-TYPE TRANSCRIPTIONAL ACTIVATOR TTDR-RELATED"/>
    <property type="match status" value="1"/>
</dbReference>
<keyword evidence="4" id="KW-0804">Transcription</keyword>
<dbReference type="PANTHER" id="PTHR30537">
    <property type="entry name" value="HTH-TYPE TRANSCRIPTIONAL REGULATOR"/>
    <property type="match status" value="1"/>
</dbReference>
<dbReference type="CDD" id="cd08422">
    <property type="entry name" value="PBP2_CrgA_like"/>
    <property type="match status" value="1"/>
</dbReference>
<dbReference type="Pfam" id="PF00126">
    <property type="entry name" value="HTH_1"/>
    <property type="match status" value="1"/>
</dbReference>
<name>A0A7Y3WCI6_9HYPH</name>
<comment type="function">
    <text evidence="5">Transcriptional regulator of the ttuABCDE tartrate utilization operon.</text>
</comment>
<dbReference type="Proteomes" id="UP000519972">
    <property type="component" value="Unassembled WGS sequence"/>
</dbReference>
<reference evidence="9 10" key="1">
    <citation type="submission" date="2020-02" db="EMBL/GenBank/DDBJ databases">
        <authorList>
            <person name="Sun Q."/>
        </authorList>
    </citation>
    <scope>NUCLEOTIDE SEQUENCE [LARGE SCALE GENOMIC DNA]</scope>
    <source>
        <strain evidence="9 10">CCBAU 03386</strain>
    </source>
</reference>
<evidence type="ECO:0000256" key="7">
    <source>
        <dbReference type="ARBA" id="ARBA00083243"/>
    </source>
</evidence>
<evidence type="ECO:0000256" key="4">
    <source>
        <dbReference type="ARBA" id="ARBA00023163"/>
    </source>
</evidence>
<dbReference type="InterPro" id="IPR005119">
    <property type="entry name" value="LysR_subst-bd"/>
</dbReference>
<evidence type="ECO:0000256" key="5">
    <source>
        <dbReference type="ARBA" id="ARBA00054626"/>
    </source>
</evidence>
<protein>
    <recommendedName>
        <fullName evidence="6">HTH-type transcriptional regulator TtuA</fullName>
    </recommendedName>
    <alternativeName>
        <fullName evidence="7">Tartrate utilization transcriptional regulator</fullName>
    </alternativeName>
</protein>
<dbReference type="Gene3D" id="3.40.190.290">
    <property type="match status" value="1"/>
</dbReference>